<dbReference type="EMBL" id="CP004144">
    <property type="protein sequence ID" value="AGF96188.1"/>
    <property type="molecule type" value="Genomic_DNA"/>
</dbReference>
<reference evidence="1 2" key="1">
    <citation type="journal article" date="2013" name="Genome Announc.">
        <title>Complete Genome of a Methanosarcina mazei Strain Isolated from Sediment Samples from an Amazonian Flooded Area.</title>
        <authorList>
            <person name="Assis das Gracas D."/>
            <person name="Thiago Juca Ramos R."/>
            <person name="Vieira Araujo A.C."/>
            <person name="Zahlouth R."/>
            <person name="Ribeiro Carneiro A."/>
            <person name="Souza Lopes T."/>
            <person name="Azevedo Barauna R."/>
            <person name="Azevedo V."/>
            <person name="Cruz Schneider M.P."/>
            <person name="Pellizari V.H."/>
            <person name="Silva A."/>
        </authorList>
    </citation>
    <scope>NUCLEOTIDE SEQUENCE [LARGE SCALE GENOMIC DNA]</scope>
    <source>
        <strain evidence="1 2">Tuc01</strain>
    </source>
</reference>
<sequence length="61" mass="6844">MCLSRVHLIAHSRTHLPEEKVRDFACVNENRPGVTMEILTPASVSKRRDFRSPQACKAGVP</sequence>
<evidence type="ECO:0000313" key="2">
    <source>
        <dbReference type="Proteomes" id="UP000011718"/>
    </source>
</evidence>
<protein>
    <submittedName>
        <fullName evidence="1">Nitrogenase FeMo-cofactor synthesis FeS core scaffold and assembly protein NifB</fullName>
    </submittedName>
</protein>
<accession>M1Q7N3</accession>
<dbReference type="Proteomes" id="UP000011718">
    <property type="component" value="Chromosome"/>
</dbReference>
<dbReference type="BioCyc" id="MMAZ1236903:G139K-741-MONOMER"/>
<name>M1Q7N3_METMZ</name>
<dbReference type="KEGG" id="mmaz:MmTuc01_0780"/>
<dbReference type="AlphaFoldDB" id="M1Q7N3"/>
<gene>
    <name evidence="1" type="ORF">MmTuc01_0780</name>
</gene>
<evidence type="ECO:0000313" key="1">
    <source>
        <dbReference type="EMBL" id="AGF96188.1"/>
    </source>
</evidence>
<proteinExistence type="predicted"/>
<organism evidence="1 2">
    <name type="scientific">Methanosarcina mazei Tuc01</name>
    <dbReference type="NCBI Taxonomy" id="1236903"/>
    <lineage>
        <taxon>Archaea</taxon>
        <taxon>Methanobacteriati</taxon>
        <taxon>Methanobacteriota</taxon>
        <taxon>Stenosarchaea group</taxon>
        <taxon>Methanomicrobia</taxon>
        <taxon>Methanosarcinales</taxon>
        <taxon>Methanosarcinaceae</taxon>
        <taxon>Methanosarcina</taxon>
    </lineage>
</organism>
<dbReference type="HOGENOM" id="CLU_2911538_0_0_2"/>